<feature type="compositionally biased region" description="Basic and acidic residues" evidence="1">
    <location>
        <begin position="204"/>
        <end position="217"/>
    </location>
</feature>
<gene>
    <name evidence="3" type="primary">LOC106475267</name>
</gene>
<feature type="region of interest" description="Disordered" evidence="1">
    <location>
        <begin position="35"/>
        <end position="56"/>
    </location>
</feature>
<dbReference type="Proteomes" id="UP000694941">
    <property type="component" value="Unplaced"/>
</dbReference>
<accession>A0ABM1RUS7</accession>
<evidence type="ECO:0000256" key="1">
    <source>
        <dbReference type="SAM" id="MobiDB-lite"/>
    </source>
</evidence>
<keyword evidence="2" id="KW-1185">Reference proteome</keyword>
<reference evidence="3" key="1">
    <citation type="submission" date="2025-08" db="UniProtKB">
        <authorList>
            <consortium name="RefSeq"/>
        </authorList>
    </citation>
    <scope>IDENTIFICATION</scope>
    <source>
        <tissue evidence="3">Muscle</tissue>
    </source>
</reference>
<sequence length="532" mass="61895">MDKYHSKQDDASIFDFEDLIPKKRCRKITVIESDDDDDSVHLKSSTNQNGQNLTSVSTGKITQETLFLRGEGIKEKELLYVDLPYKQDDNSDSEDFRSVKKGRMAMVIRDDDDDMIEVKDSKNQESDTTSIHSEENLCVQDKCKKIVEKLDYNSDLDFAPKKKRKIVIAPSSENTSSESSEEEKIKRNSIKKSNFSRENSIIRGEMDSCEDSKGSSDKEDEDSDSSFIDDSTDESCDVSKMLKEAIYHVGRSGYDLEPVSYSSPRKTRKDEDEDKNVSQLEKECNSRRYPHKLLATLKELSSNDVKIPHEILKEWEFYKTEIDEEMLSECSCGKKNIKELNFMKNKKTSSVCIIGSECIHWFDELNLNGIMKLGQMLLRKGVLVNFRHHQKDKLLFRVDSKELSLQHTFHLLRKPMLREYYSVPFHYNKCAESWFFNVYSDNMTKLKINKEYHIFIKMVAEVLGRKEVHINEKDSSSESDEEEATVKEIDNWEEKSISKKDEKIVFYLRKVELPKAKEPVVSKPSIKQFFKI</sequence>
<feature type="compositionally biased region" description="Polar residues" evidence="1">
    <location>
        <begin position="42"/>
        <end position="56"/>
    </location>
</feature>
<protein>
    <submittedName>
        <fullName evidence="3">Uncharacterized protein LOC106475267 isoform X1</fullName>
    </submittedName>
</protein>
<evidence type="ECO:0000313" key="2">
    <source>
        <dbReference type="Proteomes" id="UP000694941"/>
    </source>
</evidence>
<proteinExistence type="predicted"/>
<dbReference type="GeneID" id="106475267"/>
<organism evidence="2 3">
    <name type="scientific">Limulus polyphemus</name>
    <name type="common">Atlantic horseshoe crab</name>
    <dbReference type="NCBI Taxonomy" id="6850"/>
    <lineage>
        <taxon>Eukaryota</taxon>
        <taxon>Metazoa</taxon>
        <taxon>Ecdysozoa</taxon>
        <taxon>Arthropoda</taxon>
        <taxon>Chelicerata</taxon>
        <taxon>Merostomata</taxon>
        <taxon>Xiphosura</taxon>
        <taxon>Limulidae</taxon>
        <taxon>Limulus</taxon>
    </lineage>
</organism>
<name>A0ABM1RUS7_LIMPO</name>
<evidence type="ECO:0000313" key="3">
    <source>
        <dbReference type="RefSeq" id="XP_022235132.1"/>
    </source>
</evidence>
<dbReference type="RefSeq" id="XP_022235132.1">
    <property type="nucleotide sequence ID" value="XM_022379424.1"/>
</dbReference>
<feature type="region of interest" description="Disordered" evidence="1">
    <location>
        <begin position="257"/>
        <end position="281"/>
    </location>
</feature>
<feature type="region of interest" description="Disordered" evidence="1">
    <location>
        <begin position="169"/>
        <end position="233"/>
    </location>
</feature>